<sequence length="320" mass="34896">MTKHHSGSRYANYPFIGFLFPILAVAIWATNAVVSKMATATIEPGAIAFYRWFFALLLLTPFCLTTVYRQRLQIKAHLTKLTVLASLGMVLNQSLAYYAAYTTSATNIAIFLSLMPLFGLFLAVPLLGTKLRIHTLIGALISFIGLIYMLSEGNLNQLLTQGLKQGDMLMFVSSLSYALYSVLLNRWKLPLTPWCAVYCQVFLGALLQLPLLLSSETTAISLSALPMVAFAAFAASIIAPWCWLKGVTQIGAARSTLFMNLVPLFTASISIVMLGVHPSQYHLIGGGMVLVGLTLAQMKRVPAGMLEINSPIKPQSPSLK</sequence>
<dbReference type="EMBL" id="PYMJ01000029">
    <property type="protein sequence ID" value="PSU45591.1"/>
    <property type="molecule type" value="Genomic_DNA"/>
</dbReference>
<dbReference type="PANTHER" id="PTHR32322">
    <property type="entry name" value="INNER MEMBRANE TRANSPORTER"/>
    <property type="match status" value="1"/>
</dbReference>
<reference evidence="8 9" key="1">
    <citation type="submission" date="2018-01" db="EMBL/GenBank/DDBJ databases">
        <title>Whole genome sequencing of Histamine producing bacteria.</title>
        <authorList>
            <person name="Butler K."/>
        </authorList>
    </citation>
    <scope>NUCLEOTIDE SEQUENCE [LARGE SCALE GENOMIC DNA]</scope>
    <source>
        <strain evidence="8 9">JCM 12947</strain>
    </source>
</reference>
<name>A0A2T3J9S8_9GAMM</name>
<evidence type="ECO:0000256" key="4">
    <source>
        <dbReference type="ARBA" id="ARBA00022989"/>
    </source>
</evidence>
<dbReference type="InterPro" id="IPR050638">
    <property type="entry name" value="AA-Vitamin_Transporters"/>
</dbReference>
<feature type="transmembrane region" description="Helical" evidence="6">
    <location>
        <begin position="219"/>
        <end position="244"/>
    </location>
</feature>
<feature type="domain" description="EamA" evidence="7">
    <location>
        <begin position="166"/>
        <end position="295"/>
    </location>
</feature>
<evidence type="ECO:0000313" key="8">
    <source>
        <dbReference type="EMBL" id="PSU45591.1"/>
    </source>
</evidence>
<feature type="transmembrane region" description="Helical" evidence="6">
    <location>
        <begin position="191"/>
        <end position="213"/>
    </location>
</feature>
<evidence type="ECO:0000256" key="6">
    <source>
        <dbReference type="SAM" id="Phobius"/>
    </source>
</evidence>
<keyword evidence="3 6" id="KW-0812">Transmembrane</keyword>
<keyword evidence="5 6" id="KW-0472">Membrane</keyword>
<dbReference type="SUPFAM" id="SSF103481">
    <property type="entry name" value="Multidrug resistance efflux transporter EmrE"/>
    <property type="match status" value="2"/>
</dbReference>
<evidence type="ECO:0000313" key="9">
    <source>
        <dbReference type="Proteomes" id="UP000240987"/>
    </source>
</evidence>
<feature type="transmembrane region" description="Helical" evidence="6">
    <location>
        <begin position="106"/>
        <end position="124"/>
    </location>
</feature>
<dbReference type="InterPro" id="IPR037185">
    <property type="entry name" value="EmrE-like"/>
</dbReference>
<gene>
    <name evidence="8" type="ORF">C9J12_22040</name>
</gene>
<dbReference type="Pfam" id="PF00892">
    <property type="entry name" value="EamA"/>
    <property type="match status" value="2"/>
</dbReference>
<accession>A0A2T3J9S8</accession>
<feature type="transmembrane region" description="Helical" evidence="6">
    <location>
        <begin position="131"/>
        <end position="148"/>
    </location>
</feature>
<feature type="domain" description="EamA" evidence="7">
    <location>
        <begin position="16"/>
        <end position="150"/>
    </location>
</feature>
<proteinExistence type="predicted"/>
<comment type="subcellular location">
    <subcellularLocation>
        <location evidence="1">Cell membrane</location>
        <topology evidence="1">Multi-pass membrane protein</topology>
    </subcellularLocation>
</comment>
<organism evidence="8 9">
    <name type="scientific">Photobacterium frigidiphilum</name>
    <dbReference type="NCBI Taxonomy" id="264736"/>
    <lineage>
        <taxon>Bacteria</taxon>
        <taxon>Pseudomonadati</taxon>
        <taxon>Pseudomonadota</taxon>
        <taxon>Gammaproteobacteria</taxon>
        <taxon>Vibrionales</taxon>
        <taxon>Vibrionaceae</taxon>
        <taxon>Photobacterium</taxon>
    </lineage>
</organism>
<feature type="transmembrane region" description="Helical" evidence="6">
    <location>
        <begin position="168"/>
        <end position="184"/>
    </location>
</feature>
<feature type="transmembrane region" description="Helical" evidence="6">
    <location>
        <begin position="81"/>
        <end position="100"/>
    </location>
</feature>
<dbReference type="OrthoDB" id="4167046at2"/>
<dbReference type="PANTHER" id="PTHR32322:SF18">
    <property type="entry name" value="S-ADENOSYLMETHIONINE_S-ADENOSYLHOMOCYSTEINE TRANSPORTER"/>
    <property type="match status" value="1"/>
</dbReference>
<keyword evidence="2" id="KW-1003">Cell membrane</keyword>
<dbReference type="RefSeq" id="WP_107244695.1">
    <property type="nucleotide sequence ID" value="NZ_PYMJ01000029.1"/>
</dbReference>
<evidence type="ECO:0000256" key="3">
    <source>
        <dbReference type="ARBA" id="ARBA00022692"/>
    </source>
</evidence>
<keyword evidence="4 6" id="KW-1133">Transmembrane helix</keyword>
<keyword evidence="9" id="KW-1185">Reference proteome</keyword>
<evidence type="ECO:0000256" key="5">
    <source>
        <dbReference type="ARBA" id="ARBA00023136"/>
    </source>
</evidence>
<feature type="transmembrane region" description="Helical" evidence="6">
    <location>
        <begin position="256"/>
        <end position="275"/>
    </location>
</feature>
<dbReference type="GO" id="GO:0005886">
    <property type="term" value="C:plasma membrane"/>
    <property type="evidence" value="ECO:0007669"/>
    <property type="project" value="UniProtKB-SubCell"/>
</dbReference>
<dbReference type="AlphaFoldDB" id="A0A2T3J9S8"/>
<protein>
    <submittedName>
        <fullName evidence="8">EamA family transporter</fullName>
    </submittedName>
</protein>
<comment type="caution">
    <text evidence="8">The sequence shown here is derived from an EMBL/GenBank/DDBJ whole genome shotgun (WGS) entry which is preliminary data.</text>
</comment>
<dbReference type="Proteomes" id="UP000240987">
    <property type="component" value="Unassembled WGS sequence"/>
</dbReference>
<evidence type="ECO:0000259" key="7">
    <source>
        <dbReference type="Pfam" id="PF00892"/>
    </source>
</evidence>
<evidence type="ECO:0000256" key="2">
    <source>
        <dbReference type="ARBA" id="ARBA00022475"/>
    </source>
</evidence>
<evidence type="ECO:0000256" key="1">
    <source>
        <dbReference type="ARBA" id="ARBA00004651"/>
    </source>
</evidence>
<feature type="transmembrane region" description="Helical" evidence="6">
    <location>
        <begin position="12"/>
        <end position="29"/>
    </location>
</feature>
<feature type="transmembrane region" description="Helical" evidence="6">
    <location>
        <begin position="49"/>
        <end position="69"/>
    </location>
</feature>
<dbReference type="InterPro" id="IPR000620">
    <property type="entry name" value="EamA_dom"/>
</dbReference>